<accession>A0AA43QJP1</accession>
<keyword evidence="6" id="KW-1185">Reference proteome</keyword>
<dbReference type="Proteomes" id="UP001161017">
    <property type="component" value="Unassembled WGS sequence"/>
</dbReference>
<dbReference type="CDD" id="cd12148">
    <property type="entry name" value="fungal_TF_MHR"/>
    <property type="match status" value="1"/>
</dbReference>
<comment type="subcellular location">
    <subcellularLocation>
        <location evidence="1">Nucleus</location>
    </subcellularLocation>
</comment>
<dbReference type="PANTHER" id="PTHR37534">
    <property type="entry name" value="TRANSCRIPTIONAL ACTIVATOR PROTEIN UGA3"/>
    <property type="match status" value="1"/>
</dbReference>
<feature type="region of interest" description="Disordered" evidence="3">
    <location>
        <begin position="200"/>
        <end position="246"/>
    </location>
</feature>
<feature type="compositionally biased region" description="Polar residues" evidence="3">
    <location>
        <begin position="228"/>
        <end position="246"/>
    </location>
</feature>
<dbReference type="Pfam" id="PF11951">
    <property type="entry name" value="Fungal_trans_2"/>
    <property type="match status" value="1"/>
</dbReference>
<evidence type="ECO:0000256" key="3">
    <source>
        <dbReference type="SAM" id="MobiDB-lite"/>
    </source>
</evidence>
<dbReference type="Gene3D" id="4.10.240.10">
    <property type="entry name" value="Zn(2)-C6 fungal-type DNA-binding domain"/>
    <property type="match status" value="1"/>
</dbReference>
<comment type="caution">
    <text evidence="5">The sequence shown here is derived from an EMBL/GenBank/DDBJ whole genome shotgun (WGS) entry which is preliminary data.</text>
</comment>
<evidence type="ECO:0000256" key="2">
    <source>
        <dbReference type="ARBA" id="ARBA00023242"/>
    </source>
</evidence>
<proteinExistence type="predicted"/>
<dbReference type="InterPro" id="IPR021858">
    <property type="entry name" value="Fun_TF"/>
</dbReference>
<evidence type="ECO:0000313" key="5">
    <source>
        <dbReference type="EMBL" id="MDI1487737.1"/>
    </source>
</evidence>
<feature type="region of interest" description="Disordered" evidence="3">
    <location>
        <begin position="16"/>
        <end position="38"/>
    </location>
</feature>
<organism evidence="5 6">
    <name type="scientific">Ramalina farinacea</name>
    <dbReference type="NCBI Taxonomy" id="258253"/>
    <lineage>
        <taxon>Eukaryota</taxon>
        <taxon>Fungi</taxon>
        <taxon>Dikarya</taxon>
        <taxon>Ascomycota</taxon>
        <taxon>Pezizomycotina</taxon>
        <taxon>Lecanoromycetes</taxon>
        <taxon>OSLEUM clade</taxon>
        <taxon>Lecanoromycetidae</taxon>
        <taxon>Lecanorales</taxon>
        <taxon>Lecanorineae</taxon>
        <taxon>Ramalinaceae</taxon>
        <taxon>Ramalina</taxon>
    </lineage>
</organism>
<protein>
    <recommendedName>
        <fullName evidence="4">Zn(2)-C6 fungal-type domain-containing protein</fullName>
    </recommendedName>
</protein>
<dbReference type="SUPFAM" id="SSF57701">
    <property type="entry name" value="Zn2/Cys6 DNA-binding domain"/>
    <property type="match status" value="1"/>
</dbReference>
<dbReference type="GO" id="GO:0005634">
    <property type="term" value="C:nucleus"/>
    <property type="evidence" value="ECO:0007669"/>
    <property type="project" value="UniProtKB-SubCell"/>
</dbReference>
<feature type="compositionally biased region" description="Polar residues" evidence="3">
    <location>
        <begin position="201"/>
        <end position="220"/>
    </location>
</feature>
<dbReference type="AlphaFoldDB" id="A0AA43QJP1"/>
<feature type="compositionally biased region" description="Basic residues" evidence="3">
    <location>
        <begin position="20"/>
        <end position="32"/>
    </location>
</feature>
<evidence type="ECO:0000313" key="6">
    <source>
        <dbReference type="Proteomes" id="UP001161017"/>
    </source>
</evidence>
<keyword evidence="2" id="KW-0539">Nucleus</keyword>
<dbReference type="CDD" id="cd00067">
    <property type="entry name" value="GAL4"/>
    <property type="match status" value="1"/>
</dbReference>
<dbReference type="GO" id="GO:0000976">
    <property type="term" value="F:transcription cis-regulatory region binding"/>
    <property type="evidence" value="ECO:0007669"/>
    <property type="project" value="TreeGrafter"/>
</dbReference>
<name>A0AA43QJP1_9LECA</name>
<dbReference type="EMBL" id="JAPUFD010000006">
    <property type="protein sequence ID" value="MDI1487737.1"/>
    <property type="molecule type" value="Genomic_DNA"/>
</dbReference>
<evidence type="ECO:0000256" key="1">
    <source>
        <dbReference type="ARBA" id="ARBA00004123"/>
    </source>
</evidence>
<dbReference type="GO" id="GO:0008270">
    <property type="term" value="F:zinc ion binding"/>
    <property type="evidence" value="ECO:0007669"/>
    <property type="project" value="InterPro"/>
</dbReference>
<dbReference type="InterPro" id="IPR036864">
    <property type="entry name" value="Zn2-C6_fun-type_DNA-bd_sf"/>
</dbReference>
<dbReference type="GO" id="GO:0000981">
    <property type="term" value="F:DNA-binding transcription factor activity, RNA polymerase II-specific"/>
    <property type="evidence" value="ECO:0007669"/>
    <property type="project" value="InterPro"/>
</dbReference>
<dbReference type="Pfam" id="PF00172">
    <property type="entry name" value="Zn_clus"/>
    <property type="match status" value="1"/>
</dbReference>
<evidence type="ECO:0000259" key="4">
    <source>
        <dbReference type="Pfam" id="PF00172"/>
    </source>
</evidence>
<feature type="domain" description="Zn(2)-C6 fungal-type" evidence="4">
    <location>
        <begin position="29"/>
        <end position="57"/>
    </location>
</feature>
<gene>
    <name evidence="5" type="ORF">OHK93_007009</name>
</gene>
<dbReference type="PANTHER" id="PTHR37534:SF15">
    <property type="entry name" value="ZN(II)2CYS6 TRANSCRIPTION FACTOR (EUROFUNG)"/>
    <property type="match status" value="1"/>
</dbReference>
<dbReference type="InterPro" id="IPR001138">
    <property type="entry name" value="Zn2Cys6_DnaBD"/>
</dbReference>
<reference evidence="5" key="1">
    <citation type="journal article" date="2023" name="Genome Biol. Evol.">
        <title>First Whole Genome Sequence and Flow Cytometry Genome Size Data for the Lichen-Forming Fungus Ramalina farinacea (Ascomycota).</title>
        <authorList>
            <person name="Llewellyn T."/>
            <person name="Mian S."/>
            <person name="Hill R."/>
            <person name="Leitch I.J."/>
            <person name="Gaya E."/>
        </authorList>
    </citation>
    <scope>NUCLEOTIDE SEQUENCE</scope>
    <source>
        <strain evidence="5">LIQ254RAFAR</strain>
    </source>
</reference>
<sequence>MFDCSPSAMLLYHRPVPAKIPKRRSRAEKKKKCNEERPSCDRCLERGLRCEYEPVKPRKRRRTVSNPEHMAMRPPTTNPGQYHHGFHDRLQALRHDSSSGSSILSTSPTPPLPAIAENWEVHSADSVFSDTASSCGSDHFSDMGSPLPPFTSFDSMPRTQPTLDEIKSMPMDSLDGFARDPYDDEPNHVKDMYVNQPAALSRSSSYPDPTSAFLSPQSGGSPYDFTPSLHTPTLPSQSPSMPAYSEFTSSESRRGLLDHFCNVLSHLIVFKEDSGNPFRQLVLPMARKSPPLLNAIYAISSAHLEHRGLQVEERALDLHSKALQGLAGLIAHKDEGNRDEVLAVIILLLYYEIVRSGLSTVLNSHLRGALSIMRERRTRRGPTSAFLERGFRYFDVASALSFGSSPMSGTVLLPTEQDFVSVHDRSAMASVDTLFGLVGDLWPIIHRLASLVEVKRSLDKQEMSPPPGDERMNDMRSDFETNTSSIELALQQWIPKIPASVVTLENPADDSRLQSIMNNAEAHKQASFVFLYRNLLSYPRSDQKVQTPTKQALQACLRVVIFSGPMATLVWPLFTAACEAIEDVDRNVARTVFRHLESRQGMNNIVTAWEVCEQMWTRSDGGQDNIEWRDVAQSMQKEILFG</sequence>
<dbReference type="GO" id="GO:0045944">
    <property type="term" value="P:positive regulation of transcription by RNA polymerase II"/>
    <property type="evidence" value="ECO:0007669"/>
    <property type="project" value="TreeGrafter"/>
</dbReference>